<dbReference type="InterPro" id="IPR037293">
    <property type="entry name" value="Gal_Oxidase_central_sf"/>
</dbReference>
<dbReference type="PANTHER" id="PTHR32208">
    <property type="entry name" value="SECRETED PROTEIN-RELATED"/>
    <property type="match status" value="1"/>
</dbReference>
<feature type="transmembrane region" description="Helical" evidence="2">
    <location>
        <begin position="7"/>
        <end position="28"/>
    </location>
</feature>
<organism evidence="5 6">
    <name type="scientific">Prunus yedoensis var. nudiflora</name>
    <dbReference type="NCBI Taxonomy" id="2094558"/>
    <lineage>
        <taxon>Eukaryota</taxon>
        <taxon>Viridiplantae</taxon>
        <taxon>Streptophyta</taxon>
        <taxon>Embryophyta</taxon>
        <taxon>Tracheophyta</taxon>
        <taxon>Spermatophyta</taxon>
        <taxon>Magnoliopsida</taxon>
        <taxon>eudicotyledons</taxon>
        <taxon>Gunneridae</taxon>
        <taxon>Pentapetalae</taxon>
        <taxon>rosids</taxon>
        <taxon>fabids</taxon>
        <taxon>Rosales</taxon>
        <taxon>Rosaceae</taxon>
        <taxon>Amygdaloideae</taxon>
        <taxon>Amygdaleae</taxon>
        <taxon>Prunus</taxon>
    </lineage>
</organism>
<keyword evidence="2" id="KW-0472">Membrane</keyword>
<dbReference type="Proteomes" id="UP000250321">
    <property type="component" value="Unassembled WGS sequence"/>
</dbReference>
<feature type="domain" description="Glyoxal oxidase N-terminal" evidence="3">
    <location>
        <begin position="69"/>
        <end position="469"/>
    </location>
</feature>
<sequence length="585" mass="64662">MAFIFKNLSLSSSVFFYAIPLLLSYLFMVSHSHYLTNPTPFSSINATTSNVSAGGQWLLLHNSIGVSAMHMQLLKNDKVILFDRTDMGPSNFSFPSGTGCRQYIDTHHRNRTITDCTAHSLQYDVISGNVRPLYVSSDTWCSSGAVDPNGTLIQTGGYGSGIRKIRTFAPCDDGKCEWTELPVNLTDGRWYASTQILPDGRVIVVGGRRAFSYEFYPKTDDVSSKRYYLSFLEETTDPYEENNLYPFLHLLPDGNLFIFANNRSILLDYKQNRVVKELPVIPDGIKRTYPSTGSSVLLPLKMNGSLDGSDKPEAEVLICGGSPPGAFNMSNLNRVFVSASNSCGRIKLTDPDPKWVMEEMPMPRVMSDMLLLPTGDVIILNGASNGTAGWEDAANPVFNPVLYKTYEPDPNLRFVVLNPSSTARMYHSSALLLPDGRILVGGSNPHEVYNFTAKPFPTDLSLEAYQPPYLGPIFAALRPSILTIEARDSIVSYGQMFSVTFMLSVYRPDPGISVVLITPSFTTHSFAMNQRMVVLDVARLENLSAFAYKIAAYGPPKTTVAPPGYYMLFLVHAGTPSHAVWVKVQ</sequence>
<gene>
    <name evidence="5" type="ORF">Pyn_26296</name>
</gene>
<evidence type="ECO:0000259" key="3">
    <source>
        <dbReference type="Pfam" id="PF07250"/>
    </source>
</evidence>
<dbReference type="CDD" id="cd02851">
    <property type="entry name" value="E_set_GO_C"/>
    <property type="match status" value="1"/>
</dbReference>
<dbReference type="Pfam" id="PF07250">
    <property type="entry name" value="Glyoxal_oxid_N"/>
    <property type="match status" value="1"/>
</dbReference>
<dbReference type="InterPro" id="IPR014756">
    <property type="entry name" value="Ig_E-set"/>
</dbReference>
<protein>
    <submittedName>
        <fullName evidence="5">WSC domain-containing protein</fullName>
    </submittedName>
</protein>
<dbReference type="OrthoDB" id="2019572at2759"/>
<dbReference type="InterPro" id="IPR015202">
    <property type="entry name" value="GO-like_E_set"/>
</dbReference>
<keyword evidence="2" id="KW-0812">Transmembrane</keyword>
<dbReference type="InterPro" id="IPR011043">
    <property type="entry name" value="Gal_Oxase/kelch_b-propeller"/>
</dbReference>
<dbReference type="AlphaFoldDB" id="A0A314UM75"/>
<keyword evidence="6" id="KW-1185">Reference proteome</keyword>
<dbReference type="SUPFAM" id="SSF50965">
    <property type="entry name" value="Galactose oxidase, central domain"/>
    <property type="match status" value="1"/>
</dbReference>
<comment type="caution">
    <text evidence="5">The sequence shown here is derived from an EMBL/GenBank/DDBJ whole genome shotgun (WGS) entry which is preliminary data.</text>
</comment>
<dbReference type="STRING" id="2094558.A0A314UM75"/>
<dbReference type="PANTHER" id="PTHR32208:SF57">
    <property type="entry name" value="F14L17.20 PROTEIN"/>
    <property type="match status" value="1"/>
</dbReference>
<evidence type="ECO:0000256" key="2">
    <source>
        <dbReference type="SAM" id="Phobius"/>
    </source>
</evidence>
<proteinExistence type="predicted"/>
<evidence type="ECO:0000259" key="4">
    <source>
        <dbReference type="Pfam" id="PF09118"/>
    </source>
</evidence>
<dbReference type="SUPFAM" id="SSF81296">
    <property type="entry name" value="E set domains"/>
    <property type="match status" value="1"/>
</dbReference>
<dbReference type="Gene3D" id="2.60.40.10">
    <property type="entry name" value="Immunoglobulins"/>
    <property type="match status" value="1"/>
</dbReference>
<evidence type="ECO:0000313" key="5">
    <source>
        <dbReference type="EMBL" id="PQM37634.1"/>
    </source>
</evidence>
<keyword evidence="1" id="KW-0732">Signal</keyword>
<evidence type="ECO:0000256" key="1">
    <source>
        <dbReference type="ARBA" id="ARBA00022729"/>
    </source>
</evidence>
<accession>A0A314UM75</accession>
<name>A0A314UM75_PRUYE</name>
<keyword evidence="2" id="KW-1133">Transmembrane helix</keyword>
<dbReference type="Pfam" id="PF09118">
    <property type="entry name" value="GO-like_E_set"/>
    <property type="match status" value="1"/>
</dbReference>
<feature type="domain" description="Galactose oxidase-like Early set" evidence="4">
    <location>
        <begin position="478"/>
        <end position="584"/>
    </location>
</feature>
<dbReference type="InterPro" id="IPR013783">
    <property type="entry name" value="Ig-like_fold"/>
</dbReference>
<dbReference type="EMBL" id="PJQY01003425">
    <property type="protein sequence ID" value="PQM37634.1"/>
    <property type="molecule type" value="Genomic_DNA"/>
</dbReference>
<dbReference type="InterPro" id="IPR009880">
    <property type="entry name" value="Glyoxal_oxidase_N"/>
</dbReference>
<reference evidence="5 6" key="1">
    <citation type="submission" date="2018-02" db="EMBL/GenBank/DDBJ databases">
        <title>Draft genome of wild Prunus yedoensis var. nudiflora.</title>
        <authorList>
            <person name="Baek S."/>
            <person name="Kim J.-H."/>
            <person name="Choi K."/>
            <person name="Kim G.-B."/>
            <person name="Cho A."/>
            <person name="Jang H."/>
            <person name="Shin C.-H."/>
            <person name="Yu H.-J."/>
            <person name="Mun J.-H."/>
        </authorList>
    </citation>
    <scope>NUCLEOTIDE SEQUENCE [LARGE SCALE GENOMIC DNA]</scope>
    <source>
        <strain evidence="6">cv. Jeju island</strain>
        <tissue evidence="5">Leaf</tissue>
    </source>
</reference>
<evidence type="ECO:0000313" key="6">
    <source>
        <dbReference type="Proteomes" id="UP000250321"/>
    </source>
</evidence>
<dbReference type="Gene3D" id="2.130.10.80">
    <property type="entry name" value="Galactose oxidase/kelch, beta-propeller"/>
    <property type="match status" value="1"/>
</dbReference>